<dbReference type="SMART" id="SM00387">
    <property type="entry name" value="HATPase_c"/>
    <property type="match status" value="1"/>
</dbReference>
<evidence type="ECO:0000259" key="9">
    <source>
        <dbReference type="PROSITE" id="PS50112"/>
    </source>
</evidence>
<dbReference type="PROSITE" id="PS50113">
    <property type="entry name" value="PAC"/>
    <property type="match status" value="2"/>
</dbReference>
<feature type="domain" description="PAS" evidence="9">
    <location>
        <begin position="186"/>
        <end position="256"/>
    </location>
</feature>
<dbReference type="InterPro" id="IPR035965">
    <property type="entry name" value="PAS-like_dom_sf"/>
</dbReference>
<dbReference type="CDD" id="cd16919">
    <property type="entry name" value="HATPase_CckA-like"/>
    <property type="match status" value="1"/>
</dbReference>
<dbReference type="Pfam" id="PF02518">
    <property type="entry name" value="HATPase_c"/>
    <property type="match status" value="1"/>
</dbReference>
<dbReference type="InterPro" id="IPR000700">
    <property type="entry name" value="PAS-assoc_C"/>
</dbReference>
<proteinExistence type="predicted"/>
<evidence type="ECO:0000259" key="8">
    <source>
        <dbReference type="PROSITE" id="PS50110"/>
    </source>
</evidence>
<dbReference type="SMART" id="SM00448">
    <property type="entry name" value="REC"/>
    <property type="match status" value="2"/>
</dbReference>
<dbReference type="InterPro" id="IPR036890">
    <property type="entry name" value="HATPase_C_sf"/>
</dbReference>
<dbReference type="InterPro" id="IPR004358">
    <property type="entry name" value="Sig_transdc_His_kin-like_C"/>
</dbReference>
<dbReference type="InterPro" id="IPR011006">
    <property type="entry name" value="CheY-like_superfamily"/>
</dbReference>
<dbReference type="EC" id="2.7.13.3" evidence="2"/>
<dbReference type="Gene3D" id="3.30.565.10">
    <property type="entry name" value="Histidine kinase-like ATPase, C-terminal domain"/>
    <property type="match status" value="1"/>
</dbReference>
<gene>
    <name evidence="11" type="ORF">FOB51_10095</name>
</gene>
<dbReference type="InterPro" id="IPR001789">
    <property type="entry name" value="Sig_transdc_resp-reg_receiver"/>
</dbReference>
<name>A0A5P2QUQ3_9RHOB</name>
<organism evidence="11 12">
    <name type="scientific">Paracoccus yeei</name>
    <dbReference type="NCBI Taxonomy" id="147645"/>
    <lineage>
        <taxon>Bacteria</taxon>
        <taxon>Pseudomonadati</taxon>
        <taxon>Pseudomonadota</taxon>
        <taxon>Alphaproteobacteria</taxon>
        <taxon>Rhodobacterales</taxon>
        <taxon>Paracoccaceae</taxon>
        <taxon>Paracoccus</taxon>
    </lineage>
</organism>
<feature type="domain" description="Histidine kinase" evidence="7">
    <location>
        <begin position="495"/>
        <end position="718"/>
    </location>
</feature>
<evidence type="ECO:0000256" key="4">
    <source>
        <dbReference type="PROSITE-ProRule" id="PRU00169"/>
    </source>
</evidence>
<feature type="domain" description="Response regulatory" evidence="8">
    <location>
        <begin position="738"/>
        <end position="854"/>
    </location>
</feature>
<dbReference type="Pfam" id="PF13426">
    <property type="entry name" value="PAS_9"/>
    <property type="match status" value="1"/>
</dbReference>
<feature type="coiled-coil region" evidence="5">
    <location>
        <begin position="438"/>
        <end position="486"/>
    </location>
</feature>
<dbReference type="GO" id="GO:0000155">
    <property type="term" value="F:phosphorelay sensor kinase activity"/>
    <property type="evidence" value="ECO:0007669"/>
    <property type="project" value="InterPro"/>
</dbReference>
<dbReference type="FunFam" id="3.30.450.20:FF:000099">
    <property type="entry name" value="Sensory box sensor histidine kinase"/>
    <property type="match status" value="1"/>
</dbReference>
<dbReference type="CDD" id="cd00082">
    <property type="entry name" value="HisKA"/>
    <property type="match status" value="1"/>
</dbReference>
<evidence type="ECO:0000313" key="12">
    <source>
        <dbReference type="Proteomes" id="UP000324507"/>
    </source>
</evidence>
<dbReference type="Pfam" id="PF08447">
    <property type="entry name" value="PAS_3"/>
    <property type="match status" value="1"/>
</dbReference>
<comment type="catalytic activity">
    <reaction evidence="1">
        <text>ATP + protein L-histidine = ADP + protein N-phospho-L-histidine.</text>
        <dbReference type="EC" id="2.7.13.3"/>
    </reaction>
</comment>
<sequence length="1005" mass="109976">MSSGAGPDPDDRSLGDRVITADRPAAWPIRGGQAGQMIRDIDWATTPLGAMTDWPQTLRIKVNSIVNSPIPQVLMWGPEAILLYNDGYIEIAGSYHPRALGGRCADIWPEIWDWNSRILKQGFQGEVQAFREQSLTLNRRGHPEEVVFDLFYTPIYGDDGQQVEGVLCTVLDITGAVRARTALAESQAELRTLTDSLPILVGFLDRNLVYQMANSRYLDLFGKHPDKVVGRHVSEIANVEYLARREPDLRRALAGETVISDAPMTLPDGSRRTFEVRYIPRRDAEGAVLGLYVMMLDIEDRTRTENDLRDSNARFAAAVEAIHGVLWTTGPDGRMQGEQQGWASLTGQGAEEYQGHGWAEAVHPEDRAATLESWAQAVAAQTTYTWEHRVRRHDGTWRNFAIRAVPIRDADGRLREWVGVHTDITEQRVAEGQLVERARDLERQVRHRERAEEQLRQLNEGLEARVEAEVAERRKAESALRQAQKMEAIGQLTGGIAHDFNNLLQVVAGNLQLLARDVVGNPRSEQRVANALAGVARGSKLASQLLAFGRRQPLEPRVIHLGRLVGGMDDLLRRSLGEGVEVEVVTSGGLWNTSVDPGQVENVLLNLAINARDAMEGHGRLTIEVANAHLDQAYADCHAEVSAGQYVMLAVTDTGSGMAPEVLEKAFDPFFSTKPEGKGTGLGLSMVYGFVKQSGGHVAIYSEPGQGTTVRVYLPRSMASEDREIAVTSGPVEGGTETVLVVEDDDDVRHTVVDLLTDLGYRVLTARDPQAGLNVIESGMAIDVLFTDVVMPGPVTSREMARRAQERMPGIAVLFTSGYTENSIVHGGRLDLGVELLSKPYTREALARRLRQVLANARQAQADRRDEAPAPLSLATPAPAPSSSERPLRILLVEDNVLICADTAMMLEEMGHAVMQAGSATKALALAEGQPLDLLLTDLGLPDMQGDALAALVLERHPGIALVYATGEMSIPPGSPARAVLLAKPYTEGDLRRAVAQALRRRDET</sequence>
<dbReference type="PRINTS" id="PR00344">
    <property type="entry name" value="BCTRLSENSOR"/>
</dbReference>
<dbReference type="InterPro" id="IPR000014">
    <property type="entry name" value="PAS"/>
</dbReference>
<evidence type="ECO:0000256" key="6">
    <source>
        <dbReference type="SAM" id="MobiDB-lite"/>
    </source>
</evidence>
<dbReference type="SMART" id="SM00086">
    <property type="entry name" value="PAC"/>
    <property type="match status" value="3"/>
</dbReference>
<dbReference type="SUPFAM" id="SSF55785">
    <property type="entry name" value="PYP-like sensor domain (PAS domain)"/>
    <property type="match status" value="3"/>
</dbReference>
<evidence type="ECO:0000256" key="5">
    <source>
        <dbReference type="SAM" id="Coils"/>
    </source>
</evidence>
<dbReference type="InterPro" id="IPR013655">
    <property type="entry name" value="PAS_fold_3"/>
</dbReference>
<dbReference type="SUPFAM" id="SSF55874">
    <property type="entry name" value="ATPase domain of HSP90 chaperone/DNA topoisomerase II/histidine kinase"/>
    <property type="match status" value="1"/>
</dbReference>
<accession>A0A5P2QUQ3</accession>
<dbReference type="InterPro" id="IPR036097">
    <property type="entry name" value="HisK_dim/P_sf"/>
</dbReference>
<dbReference type="Proteomes" id="UP000324507">
    <property type="component" value="Chromosome"/>
</dbReference>
<evidence type="ECO:0000259" key="10">
    <source>
        <dbReference type="PROSITE" id="PS50113"/>
    </source>
</evidence>
<dbReference type="PROSITE" id="PS50109">
    <property type="entry name" value="HIS_KIN"/>
    <property type="match status" value="1"/>
</dbReference>
<dbReference type="PROSITE" id="PS50112">
    <property type="entry name" value="PAS"/>
    <property type="match status" value="2"/>
</dbReference>
<dbReference type="SUPFAM" id="SSF52172">
    <property type="entry name" value="CheY-like"/>
    <property type="match status" value="2"/>
</dbReference>
<keyword evidence="3 4" id="KW-0597">Phosphoprotein</keyword>
<feature type="compositionally biased region" description="Low complexity" evidence="6">
    <location>
        <begin position="869"/>
        <end position="884"/>
    </location>
</feature>
<evidence type="ECO:0000256" key="1">
    <source>
        <dbReference type="ARBA" id="ARBA00000085"/>
    </source>
</evidence>
<keyword evidence="5" id="KW-0175">Coiled coil</keyword>
<dbReference type="Gene3D" id="3.40.50.2300">
    <property type="match status" value="2"/>
</dbReference>
<feature type="domain" description="PAC" evidence="10">
    <location>
        <begin position="384"/>
        <end position="436"/>
    </location>
</feature>
<dbReference type="InterPro" id="IPR005467">
    <property type="entry name" value="His_kinase_dom"/>
</dbReference>
<dbReference type="Pfam" id="PF08448">
    <property type="entry name" value="PAS_4"/>
    <property type="match status" value="1"/>
</dbReference>
<dbReference type="NCBIfam" id="TIGR00229">
    <property type="entry name" value="sensory_box"/>
    <property type="match status" value="2"/>
</dbReference>
<feature type="modified residue" description="4-aspartylphosphate" evidence="4">
    <location>
        <position position="788"/>
    </location>
</feature>
<evidence type="ECO:0000259" key="7">
    <source>
        <dbReference type="PROSITE" id="PS50109"/>
    </source>
</evidence>
<feature type="modified residue" description="4-aspartylphosphate" evidence="4">
    <location>
        <position position="938"/>
    </location>
</feature>
<dbReference type="EMBL" id="CP044081">
    <property type="protein sequence ID" value="QEU08332.1"/>
    <property type="molecule type" value="Genomic_DNA"/>
</dbReference>
<dbReference type="InterPro" id="IPR013656">
    <property type="entry name" value="PAS_4"/>
</dbReference>
<dbReference type="CDD" id="cd00130">
    <property type="entry name" value="PAS"/>
    <property type="match status" value="2"/>
</dbReference>
<feature type="region of interest" description="Disordered" evidence="6">
    <location>
        <begin position="858"/>
        <end position="886"/>
    </location>
</feature>
<feature type="domain" description="PAC" evidence="10">
    <location>
        <begin position="253"/>
        <end position="310"/>
    </location>
</feature>
<dbReference type="Gene3D" id="3.30.450.20">
    <property type="entry name" value="PAS domain"/>
    <property type="match status" value="3"/>
</dbReference>
<dbReference type="Pfam" id="PF00072">
    <property type="entry name" value="Response_reg"/>
    <property type="match status" value="2"/>
</dbReference>
<reference evidence="11 12" key="1">
    <citation type="submission" date="2019-09" db="EMBL/GenBank/DDBJ databases">
        <title>FDA dAtabase for Regulatory Grade micrObial Sequences (FDA-ARGOS): Supporting development and validation of Infectious Disease Dx tests.</title>
        <authorList>
            <person name="Sciortino C."/>
            <person name="Tallon L."/>
            <person name="Sadzewicz L."/>
            <person name="Vavikolanu K."/>
            <person name="Mehta A."/>
            <person name="Aluvathingal J."/>
            <person name="Nadendla S."/>
            <person name="Nandy P."/>
            <person name="Geyer C."/>
            <person name="Yan Y."/>
            <person name="Sichtig H."/>
        </authorList>
    </citation>
    <scope>NUCLEOTIDE SEQUENCE [LARGE SCALE GENOMIC DNA]</scope>
    <source>
        <strain evidence="11 12">FDAARGOS_643</strain>
    </source>
</reference>
<dbReference type="SUPFAM" id="SSF47384">
    <property type="entry name" value="Homodimeric domain of signal transducing histidine kinase"/>
    <property type="match status" value="1"/>
</dbReference>
<dbReference type="Gene3D" id="1.10.287.130">
    <property type="match status" value="1"/>
</dbReference>
<dbReference type="PANTHER" id="PTHR43065">
    <property type="entry name" value="SENSOR HISTIDINE KINASE"/>
    <property type="match status" value="1"/>
</dbReference>
<dbReference type="InterPro" id="IPR003594">
    <property type="entry name" value="HATPase_dom"/>
</dbReference>
<feature type="domain" description="Response regulatory" evidence="8">
    <location>
        <begin position="889"/>
        <end position="999"/>
    </location>
</feature>
<dbReference type="InterPro" id="IPR003661">
    <property type="entry name" value="HisK_dim/P_dom"/>
</dbReference>
<dbReference type="SMART" id="SM00091">
    <property type="entry name" value="PAS"/>
    <property type="match status" value="2"/>
</dbReference>
<dbReference type="InterPro" id="IPR001610">
    <property type="entry name" value="PAC"/>
</dbReference>
<evidence type="ECO:0000256" key="3">
    <source>
        <dbReference type="ARBA" id="ARBA00022553"/>
    </source>
</evidence>
<evidence type="ECO:0000313" key="11">
    <source>
        <dbReference type="EMBL" id="QEU08332.1"/>
    </source>
</evidence>
<protein>
    <recommendedName>
        <fullName evidence="2">histidine kinase</fullName>
        <ecNumber evidence="2">2.7.13.3</ecNumber>
    </recommendedName>
</protein>
<dbReference type="SMART" id="SM00388">
    <property type="entry name" value="HisKA"/>
    <property type="match status" value="1"/>
</dbReference>
<dbReference type="PANTHER" id="PTHR43065:SF42">
    <property type="entry name" value="TWO-COMPONENT SENSOR PPRA"/>
    <property type="match status" value="1"/>
</dbReference>
<feature type="domain" description="PAS" evidence="9">
    <location>
        <begin position="311"/>
        <end position="381"/>
    </location>
</feature>
<dbReference type="AlphaFoldDB" id="A0A5P2QUQ3"/>
<dbReference type="PROSITE" id="PS50110">
    <property type="entry name" value="RESPONSE_REGULATORY"/>
    <property type="match status" value="2"/>
</dbReference>
<evidence type="ECO:0000256" key="2">
    <source>
        <dbReference type="ARBA" id="ARBA00012438"/>
    </source>
</evidence>